<accession>X0VP46</accession>
<name>X0VP46_9ZZZZ</name>
<comment type="caution">
    <text evidence="1">The sequence shown here is derived from an EMBL/GenBank/DDBJ whole genome shotgun (WGS) entry which is preliminary data.</text>
</comment>
<dbReference type="AlphaFoldDB" id="X0VP46"/>
<evidence type="ECO:0000313" key="1">
    <source>
        <dbReference type="EMBL" id="GAG12932.1"/>
    </source>
</evidence>
<organism evidence="1">
    <name type="scientific">marine sediment metagenome</name>
    <dbReference type="NCBI Taxonomy" id="412755"/>
    <lineage>
        <taxon>unclassified sequences</taxon>
        <taxon>metagenomes</taxon>
        <taxon>ecological metagenomes</taxon>
    </lineage>
</organism>
<gene>
    <name evidence="1" type="ORF">S01H1_33742</name>
</gene>
<feature type="non-terminal residue" evidence="1">
    <location>
        <position position="1"/>
    </location>
</feature>
<sequence>GDLIGIATPPSGRLAMTDRSLRGRPPDYIVCNPQDAYAL</sequence>
<dbReference type="EMBL" id="BARS01020960">
    <property type="protein sequence ID" value="GAG12932.1"/>
    <property type="molecule type" value="Genomic_DNA"/>
</dbReference>
<protein>
    <submittedName>
        <fullName evidence="1">Uncharacterized protein</fullName>
    </submittedName>
</protein>
<proteinExistence type="predicted"/>
<reference evidence="1" key="1">
    <citation type="journal article" date="2014" name="Front. Microbiol.">
        <title>High frequency of phylogenetically diverse reductive dehalogenase-homologous genes in deep subseafloor sedimentary metagenomes.</title>
        <authorList>
            <person name="Kawai M."/>
            <person name="Futagami T."/>
            <person name="Toyoda A."/>
            <person name="Takaki Y."/>
            <person name="Nishi S."/>
            <person name="Hori S."/>
            <person name="Arai W."/>
            <person name="Tsubouchi T."/>
            <person name="Morono Y."/>
            <person name="Uchiyama I."/>
            <person name="Ito T."/>
            <person name="Fujiyama A."/>
            <person name="Inagaki F."/>
            <person name="Takami H."/>
        </authorList>
    </citation>
    <scope>NUCLEOTIDE SEQUENCE</scope>
    <source>
        <strain evidence="1">Expedition CK06-06</strain>
    </source>
</reference>